<dbReference type="STRING" id="1165861.A0A0L0US37"/>
<keyword evidence="3" id="KW-1185">Reference proteome</keyword>
<dbReference type="InterPro" id="IPR029058">
    <property type="entry name" value="AB_hydrolase_fold"/>
</dbReference>
<proteinExistence type="predicted"/>
<dbReference type="SUPFAM" id="SSF53474">
    <property type="entry name" value="alpha/beta-Hydrolases"/>
    <property type="match status" value="1"/>
</dbReference>
<protein>
    <recommendedName>
        <fullName evidence="4">AB hydrolase-1 domain-containing protein</fullName>
    </recommendedName>
</protein>
<keyword evidence="1" id="KW-0472">Membrane</keyword>
<feature type="transmembrane region" description="Helical" evidence="1">
    <location>
        <begin position="28"/>
        <end position="48"/>
    </location>
</feature>
<reference evidence="3" key="1">
    <citation type="submission" date="2014-03" db="EMBL/GenBank/DDBJ databases">
        <title>The Genome Sequence of Puccinia striiformis f. sp. tritici PST-78.</title>
        <authorList>
            <consortium name="The Broad Institute Genome Sequencing Platform"/>
            <person name="Cuomo C."/>
            <person name="Hulbert S."/>
            <person name="Chen X."/>
            <person name="Walker B."/>
            <person name="Young S.K."/>
            <person name="Zeng Q."/>
            <person name="Gargeya S."/>
            <person name="Fitzgerald M."/>
            <person name="Haas B."/>
            <person name="Abouelleil A."/>
            <person name="Alvarado L."/>
            <person name="Arachchi H.M."/>
            <person name="Berlin A.M."/>
            <person name="Chapman S.B."/>
            <person name="Goldberg J."/>
            <person name="Griggs A."/>
            <person name="Gujja S."/>
            <person name="Hansen M."/>
            <person name="Howarth C."/>
            <person name="Imamovic A."/>
            <person name="Larimer J."/>
            <person name="McCowan C."/>
            <person name="Montmayeur A."/>
            <person name="Murphy C."/>
            <person name="Neiman D."/>
            <person name="Pearson M."/>
            <person name="Priest M."/>
            <person name="Roberts A."/>
            <person name="Saif S."/>
            <person name="Shea T."/>
            <person name="Sisk P."/>
            <person name="Sykes S."/>
            <person name="Wortman J."/>
            <person name="Nusbaum C."/>
            <person name="Birren B."/>
        </authorList>
    </citation>
    <scope>NUCLEOTIDE SEQUENCE [LARGE SCALE GENOMIC DNA]</scope>
    <source>
        <strain evidence="3">race PST-78</strain>
    </source>
</reference>
<dbReference type="PANTHER" id="PTHR37471:SF1">
    <property type="entry name" value="AB HYDROLASE-1 DOMAIN-CONTAINING PROTEIN"/>
    <property type="match status" value="1"/>
</dbReference>
<keyword evidence="1" id="KW-1133">Transmembrane helix</keyword>
<sequence length="598" mass="68080">MNTLSASTSLHQSELLQKISATFILRPILLIFEHAPPLIYSGIAILPFTLPWNIYSLGIALYLLAELGFHLLFLYRYQQLHQSNFKLQPAPIPNPILRDQITDSLISSFSDPAQFSNCLSEWFYYPDHQDDPVTIDQIQKDNLAQLLSSLLFSSSLENLSADNRIEIQHDILKVESSINHTFKNGLNPNILSYQHTLDPIQAEHRPLLFYLIIEFLRFWLHVLLRLVGFKYHTIHLKNGTQFSYWFHPGLSSSSTKPEDPAPIILVAGIVGLISLPHYAIYLLWNSRRPMFLVGNLSVSLTLLKPELEIIKVIEPGRKTGEEEYYRRKIRTLSEQSICMTKMLKRHGFKPRPNFNTNNNLKTETEGGGGAFLIGHSLGTCLVAHFVRNHPNYVGGTLSIDPISVLPYIPNLVRGFLYAKPKTVGQLLVRIISKEIGVSTVIQRHFHWFEFVMFPHLSSATTPLGIHHKHKHHFILSEHDALVDHSHLHSYLTTQSTKNCSTTSLSGSPHAGFLFFYFREVCNHTLSLLNPPSSPTTSSSAYTDVPSSRKKLIKIDWPRSDSNLVERETLWSARLFSDHVPFYWILIFSSILILALPPS</sequence>
<name>A0A0L0US37_9BASI</name>
<evidence type="ECO:0000313" key="3">
    <source>
        <dbReference type="Proteomes" id="UP000054564"/>
    </source>
</evidence>
<dbReference type="Gene3D" id="3.40.50.1820">
    <property type="entry name" value="alpha/beta hydrolase"/>
    <property type="match status" value="1"/>
</dbReference>
<feature type="transmembrane region" description="Helical" evidence="1">
    <location>
        <begin position="263"/>
        <end position="284"/>
    </location>
</feature>
<dbReference type="PANTHER" id="PTHR37471">
    <property type="entry name" value="UNNAMED PRODUCT"/>
    <property type="match status" value="1"/>
</dbReference>
<dbReference type="EMBL" id="AJIL01000298">
    <property type="protein sequence ID" value="KNE89795.1"/>
    <property type="molecule type" value="Genomic_DNA"/>
</dbReference>
<feature type="transmembrane region" description="Helical" evidence="1">
    <location>
        <begin position="54"/>
        <end position="75"/>
    </location>
</feature>
<dbReference type="OrthoDB" id="6431331at2759"/>
<accession>A0A0L0US37</accession>
<organism evidence="2 3">
    <name type="scientific">Puccinia striiformis f. sp. tritici PST-78</name>
    <dbReference type="NCBI Taxonomy" id="1165861"/>
    <lineage>
        <taxon>Eukaryota</taxon>
        <taxon>Fungi</taxon>
        <taxon>Dikarya</taxon>
        <taxon>Basidiomycota</taxon>
        <taxon>Pucciniomycotina</taxon>
        <taxon>Pucciniomycetes</taxon>
        <taxon>Pucciniales</taxon>
        <taxon>Pucciniaceae</taxon>
        <taxon>Puccinia</taxon>
    </lineage>
</organism>
<evidence type="ECO:0008006" key="4">
    <source>
        <dbReference type="Google" id="ProtNLM"/>
    </source>
</evidence>
<evidence type="ECO:0000313" key="2">
    <source>
        <dbReference type="EMBL" id="KNE89795.1"/>
    </source>
</evidence>
<evidence type="ECO:0000256" key="1">
    <source>
        <dbReference type="SAM" id="Phobius"/>
    </source>
</evidence>
<gene>
    <name evidence="2" type="ORF">PSTG_16754</name>
</gene>
<feature type="transmembrane region" description="Helical" evidence="1">
    <location>
        <begin position="579"/>
        <end position="596"/>
    </location>
</feature>
<comment type="caution">
    <text evidence="2">The sequence shown here is derived from an EMBL/GenBank/DDBJ whole genome shotgun (WGS) entry which is preliminary data.</text>
</comment>
<keyword evidence="1" id="KW-0812">Transmembrane</keyword>
<dbReference type="AlphaFoldDB" id="A0A0L0US37"/>
<feature type="transmembrane region" description="Helical" evidence="1">
    <location>
        <begin position="207"/>
        <end position="227"/>
    </location>
</feature>
<dbReference type="Proteomes" id="UP000054564">
    <property type="component" value="Unassembled WGS sequence"/>
</dbReference>